<feature type="compositionally biased region" description="Gly residues" evidence="1">
    <location>
        <begin position="43"/>
        <end position="54"/>
    </location>
</feature>
<dbReference type="Proteomes" id="UP000825729">
    <property type="component" value="Unassembled WGS sequence"/>
</dbReference>
<evidence type="ECO:0000313" key="3">
    <source>
        <dbReference type="Proteomes" id="UP000825729"/>
    </source>
</evidence>
<feature type="region of interest" description="Disordered" evidence="1">
    <location>
        <begin position="1"/>
        <end position="125"/>
    </location>
</feature>
<gene>
    <name evidence="2" type="ORF">H6P81_013908</name>
</gene>
<feature type="compositionally biased region" description="Basic residues" evidence="1">
    <location>
        <begin position="75"/>
        <end position="90"/>
    </location>
</feature>
<dbReference type="EMBL" id="JAINDJ010000005">
    <property type="protein sequence ID" value="KAG9447780.1"/>
    <property type="molecule type" value="Genomic_DNA"/>
</dbReference>
<comment type="caution">
    <text evidence="2">The sequence shown here is derived from an EMBL/GenBank/DDBJ whole genome shotgun (WGS) entry which is preliminary data.</text>
</comment>
<accession>A0AAV7EG08</accession>
<proteinExistence type="predicted"/>
<dbReference type="AlphaFoldDB" id="A0AAV7EG08"/>
<protein>
    <submittedName>
        <fullName evidence="2">Uncharacterized protein</fullName>
    </submittedName>
</protein>
<keyword evidence="3" id="KW-1185">Reference proteome</keyword>
<sequence length="125" mass="13707">MLAKKSGCCPCPPAKSRAGPPWVPVAGIQEEEALRRPRISGDVIGGKEGPGGGPSFLRRSDERGQKGLRKSPTWSRKRKWAAAKWRRGGKTRTGSSSKWSGKVKTAPPRTHATICRPPHYRPQTR</sequence>
<evidence type="ECO:0000256" key="1">
    <source>
        <dbReference type="SAM" id="MobiDB-lite"/>
    </source>
</evidence>
<name>A0AAV7EG08_ARIFI</name>
<reference evidence="2 3" key="1">
    <citation type="submission" date="2021-07" db="EMBL/GenBank/DDBJ databases">
        <title>The Aristolochia fimbriata genome: insights into angiosperm evolution, floral development and chemical biosynthesis.</title>
        <authorList>
            <person name="Jiao Y."/>
        </authorList>
    </citation>
    <scope>NUCLEOTIDE SEQUENCE [LARGE SCALE GENOMIC DNA]</scope>
    <source>
        <strain evidence="2">IBCAS-2021</strain>
        <tissue evidence="2">Leaf</tissue>
    </source>
</reference>
<organism evidence="2 3">
    <name type="scientific">Aristolochia fimbriata</name>
    <name type="common">White veined hardy Dutchman's pipe vine</name>
    <dbReference type="NCBI Taxonomy" id="158543"/>
    <lineage>
        <taxon>Eukaryota</taxon>
        <taxon>Viridiplantae</taxon>
        <taxon>Streptophyta</taxon>
        <taxon>Embryophyta</taxon>
        <taxon>Tracheophyta</taxon>
        <taxon>Spermatophyta</taxon>
        <taxon>Magnoliopsida</taxon>
        <taxon>Magnoliidae</taxon>
        <taxon>Piperales</taxon>
        <taxon>Aristolochiaceae</taxon>
        <taxon>Aristolochia</taxon>
    </lineage>
</organism>
<evidence type="ECO:0000313" key="2">
    <source>
        <dbReference type="EMBL" id="KAG9447780.1"/>
    </source>
</evidence>